<organism evidence="6 7">
    <name type="scientific">Candidatus Taylorbacteria bacterium RIFCSPHIGHO2_02_FULL_43_32b</name>
    <dbReference type="NCBI Taxonomy" id="1802306"/>
    <lineage>
        <taxon>Bacteria</taxon>
        <taxon>Candidatus Tayloriibacteriota</taxon>
    </lineage>
</organism>
<evidence type="ECO:0000256" key="2">
    <source>
        <dbReference type="ARBA" id="ARBA00023002"/>
    </source>
</evidence>
<dbReference type="PANTHER" id="PTHR43774">
    <property type="entry name" value="PEPTIDE METHIONINE SULFOXIDE REDUCTASE"/>
    <property type="match status" value="1"/>
</dbReference>
<comment type="catalytic activity">
    <reaction evidence="3">
        <text>L-methionyl-[protein] + [thioredoxin]-disulfide + H2O = L-methionyl-(S)-S-oxide-[protein] + [thioredoxin]-dithiol</text>
        <dbReference type="Rhea" id="RHEA:14217"/>
        <dbReference type="Rhea" id="RHEA-COMP:10698"/>
        <dbReference type="Rhea" id="RHEA-COMP:10700"/>
        <dbReference type="Rhea" id="RHEA-COMP:12313"/>
        <dbReference type="Rhea" id="RHEA-COMP:12315"/>
        <dbReference type="ChEBI" id="CHEBI:15377"/>
        <dbReference type="ChEBI" id="CHEBI:16044"/>
        <dbReference type="ChEBI" id="CHEBI:29950"/>
        <dbReference type="ChEBI" id="CHEBI:44120"/>
        <dbReference type="ChEBI" id="CHEBI:50058"/>
        <dbReference type="EC" id="1.8.4.11"/>
    </reaction>
</comment>
<accession>A0A1G2MFX6</accession>
<dbReference type="AlphaFoldDB" id="A0A1G2MFX6"/>
<evidence type="ECO:0000313" key="7">
    <source>
        <dbReference type="Proteomes" id="UP000177130"/>
    </source>
</evidence>
<dbReference type="InterPro" id="IPR002569">
    <property type="entry name" value="Met_Sox_Rdtase_MsrA_dom"/>
</dbReference>
<evidence type="ECO:0000256" key="4">
    <source>
        <dbReference type="ARBA" id="ARBA00048782"/>
    </source>
</evidence>
<dbReference type="Pfam" id="PF01625">
    <property type="entry name" value="PMSR"/>
    <property type="match status" value="1"/>
</dbReference>
<evidence type="ECO:0000256" key="3">
    <source>
        <dbReference type="ARBA" id="ARBA00047806"/>
    </source>
</evidence>
<dbReference type="SUPFAM" id="SSF55068">
    <property type="entry name" value="Peptide methionine sulfoxide reductase"/>
    <property type="match status" value="1"/>
</dbReference>
<comment type="caution">
    <text evidence="6">The sequence shown here is derived from an EMBL/GenBank/DDBJ whole genome shotgun (WGS) entry which is preliminary data.</text>
</comment>
<name>A0A1G2MFX6_9BACT</name>
<evidence type="ECO:0000313" key="6">
    <source>
        <dbReference type="EMBL" id="OHA22733.1"/>
    </source>
</evidence>
<dbReference type="PANTHER" id="PTHR43774:SF1">
    <property type="entry name" value="PEPTIDE METHIONINE SULFOXIDE REDUCTASE MSRA 2"/>
    <property type="match status" value="1"/>
</dbReference>
<feature type="domain" description="Peptide methionine sulphoxide reductase MsrA" evidence="5">
    <location>
        <begin position="3"/>
        <end position="98"/>
    </location>
</feature>
<sequence length="120" mass="14325">MIPEEISYKDLLTVFFFEHDPTTLNKQGADVGEQYRSVIYYMSENQKKMADDFIKELEEGKAYDKSIMTYVLPFVNFYPAESYHKNYYENNKNSNYCELVITSKIERLEKRFGELLKNQN</sequence>
<dbReference type="EC" id="1.8.4.11" evidence="1"/>
<gene>
    <name evidence="6" type="ORF">A3C72_03835</name>
</gene>
<dbReference type="Proteomes" id="UP000177130">
    <property type="component" value="Unassembled WGS sequence"/>
</dbReference>
<keyword evidence="2" id="KW-0560">Oxidoreductase</keyword>
<protein>
    <recommendedName>
        <fullName evidence="1">peptide-methionine (S)-S-oxide reductase</fullName>
        <ecNumber evidence="1">1.8.4.11</ecNumber>
    </recommendedName>
</protein>
<dbReference type="EMBL" id="MHRK01000048">
    <property type="protein sequence ID" value="OHA22733.1"/>
    <property type="molecule type" value="Genomic_DNA"/>
</dbReference>
<reference evidence="6 7" key="1">
    <citation type="journal article" date="2016" name="Nat. Commun.">
        <title>Thousands of microbial genomes shed light on interconnected biogeochemical processes in an aquifer system.</title>
        <authorList>
            <person name="Anantharaman K."/>
            <person name="Brown C.T."/>
            <person name="Hug L.A."/>
            <person name="Sharon I."/>
            <person name="Castelle C.J."/>
            <person name="Probst A.J."/>
            <person name="Thomas B.C."/>
            <person name="Singh A."/>
            <person name="Wilkins M.J."/>
            <person name="Karaoz U."/>
            <person name="Brodie E.L."/>
            <person name="Williams K.H."/>
            <person name="Hubbard S.S."/>
            <person name="Banfield J.F."/>
        </authorList>
    </citation>
    <scope>NUCLEOTIDE SEQUENCE [LARGE SCALE GENOMIC DNA]</scope>
</reference>
<evidence type="ECO:0000259" key="5">
    <source>
        <dbReference type="Pfam" id="PF01625"/>
    </source>
</evidence>
<evidence type="ECO:0000256" key="1">
    <source>
        <dbReference type="ARBA" id="ARBA00012502"/>
    </source>
</evidence>
<proteinExistence type="predicted"/>
<dbReference type="GO" id="GO:0008113">
    <property type="term" value="F:peptide-methionine (S)-S-oxide reductase activity"/>
    <property type="evidence" value="ECO:0007669"/>
    <property type="project" value="UniProtKB-EC"/>
</dbReference>
<dbReference type="STRING" id="1802306.A3C72_03835"/>
<dbReference type="Gene3D" id="3.30.1060.10">
    <property type="entry name" value="Peptide methionine sulphoxide reductase MsrA"/>
    <property type="match status" value="1"/>
</dbReference>
<comment type="catalytic activity">
    <reaction evidence="4">
        <text>[thioredoxin]-disulfide + L-methionine + H2O = L-methionine (S)-S-oxide + [thioredoxin]-dithiol</text>
        <dbReference type="Rhea" id="RHEA:19993"/>
        <dbReference type="Rhea" id="RHEA-COMP:10698"/>
        <dbReference type="Rhea" id="RHEA-COMP:10700"/>
        <dbReference type="ChEBI" id="CHEBI:15377"/>
        <dbReference type="ChEBI" id="CHEBI:29950"/>
        <dbReference type="ChEBI" id="CHEBI:50058"/>
        <dbReference type="ChEBI" id="CHEBI:57844"/>
        <dbReference type="ChEBI" id="CHEBI:58772"/>
        <dbReference type="EC" id="1.8.4.11"/>
    </reaction>
</comment>
<dbReference type="InterPro" id="IPR036509">
    <property type="entry name" value="Met_Sox_Rdtase_MsrA_sf"/>
</dbReference>